<dbReference type="EMBL" id="VFLP01000002">
    <property type="protein sequence ID" value="TRX98433.1"/>
    <property type="molecule type" value="Genomic_DNA"/>
</dbReference>
<evidence type="ECO:0000313" key="4">
    <source>
        <dbReference type="Proteomes" id="UP000319160"/>
    </source>
</evidence>
<feature type="compositionally biased region" description="Polar residues" evidence="2">
    <location>
        <begin position="286"/>
        <end position="295"/>
    </location>
</feature>
<evidence type="ECO:0000313" key="3">
    <source>
        <dbReference type="EMBL" id="TRX98433.1"/>
    </source>
</evidence>
<feature type="coiled-coil region" evidence="1">
    <location>
        <begin position="140"/>
        <end position="199"/>
    </location>
</feature>
<accession>A0A553IE20</accession>
<reference evidence="4" key="1">
    <citation type="submission" date="2019-06" db="EMBL/GenBank/DDBJ databases">
        <title>Draft genome sequence of the griseofulvin-producing fungus Xylaria cubensis strain G536.</title>
        <authorList>
            <person name="Mead M.E."/>
            <person name="Raja H.A."/>
            <person name="Steenwyk J.L."/>
            <person name="Knowles S.L."/>
            <person name="Oberlies N.H."/>
            <person name="Rokas A."/>
        </authorList>
    </citation>
    <scope>NUCLEOTIDE SEQUENCE [LARGE SCALE GENOMIC DNA]</scope>
    <source>
        <strain evidence="4">G536</strain>
    </source>
</reference>
<comment type="caution">
    <text evidence="3">The sequence shown here is derived from an EMBL/GenBank/DDBJ whole genome shotgun (WGS) entry which is preliminary data.</text>
</comment>
<keyword evidence="4" id="KW-1185">Reference proteome</keyword>
<feature type="region of interest" description="Disordered" evidence="2">
    <location>
        <begin position="233"/>
        <end position="301"/>
    </location>
</feature>
<sequence>MLAMTRLPPDSFLPSGGLDSFDRSMAPIPQFHHRPDSMISPLSLPNSLKHPSVDASSSIKLPPTSHMPSSSLAVASNSQRFLTTEHRSLSTPTRGRPGSSITSPSMAPLNNGAMSPFEHLSPQTTATLLHRREEYSRKLQENWQAERAHLEASRARAEEMFREERDMMDEERLLWAEQKTKLENEILDWKQRAATAEAEVAKLAKLLGNGNKPKTTGKLGAFIDGTVEKILGNRRSGSSDIQGTVGRSSSAFHTPSDGVSPSSLPHGRGSTIPESNPFVPLDPRMQSASPKNTTPRQEEQVPSIDISGVIPGLEGVRLKAPAVQKPTFNDGKSLSPTGAYAKLSPTPCPKTVAELYLKPSPSEMAQAALMAPVHRRLTMHAGHTPNHSVSFSQLPTLDSTTTNTAGSTGTSTPTSPDDLKMAQVDKAQDQSNPPVIPDADQESHEALGLYYDTELLEEATLEPSDEDLALKGPLCLKNRPAADEVFLRRLSDKLEEVKATDATPSVLCEPEVLQDAGEHLTDLGAPLSNVPSNDSHLEDGLEGVEEDVPLKLRKSSNFGQPLGQVHRKPGF</sequence>
<name>A0A553IE20_9PEZI</name>
<keyword evidence="1" id="KW-0175">Coiled coil</keyword>
<gene>
    <name evidence="3" type="ORF">FHL15_000507</name>
</gene>
<feature type="compositionally biased region" description="Polar residues" evidence="2">
    <location>
        <begin position="235"/>
        <end position="263"/>
    </location>
</feature>
<feature type="compositionally biased region" description="Low complexity" evidence="2">
    <location>
        <begin position="396"/>
        <end position="416"/>
    </location>
</feature>
<evidence type="ECO:0000256" key="1">
    <source>
        <dbReference type="SAM" id="Coils"/>
    </source>
</evidence>
<feature type="compositionally biased region" description="Polar residues" evidence="2">
    <location>
        <begin position="385"/>
        <end position="395"/>
    </location>
</feature>
<feature type="region of interest" description="Disordered" evidence="2">
    <location>
        <begin position="37"/>
        <end position="119"/>
    </location>
</feature>
<feature type="region of interest" description="Disordered" evidence="2">
    <location>
        <begin position="381"/>
        <end position="419"/>
    </location>
</feature>
<evidence type="ECO:0000256" key="2">
    <source>
        <dbReference type="SAM" id="MobiDB-lite"/>
    </source>
</evidence>
<dbReference type="AlphaFoldDB" id="A0A553IE20"/>
<protein>
    <submittedName>
        <fullName evidence="3">Uncharacterized protein</fullName>
    </submittedName>
</protein>
<organism evidence="3 4">
    <name type="scientific">Xylaria flabelliformis</name>
    <dbReference type="NCBI Taxonomy" id="2512241"/>
    <lineage>
        <taxon>Eukaryota</taxon>
        <taxon>Fungi</taxon>
        <taxon>Dikarya</taxon>
        <taxon>Ascomycota</taxon>
        <taxon>Pezizomycotina</taxon>
        <taxon>Sordariomycetes</taxon>
        <taxon>Xylariomycetidae</taxon>
        <taxon>Xylariales</taxon>
        <taxon>Xylariaceae</taxon>
        <taxon>Xylaria</taxon>
    </lineage>
</organism>
<feature type="compositionally biased region" description="Polar residues" evidence="2">
    <location>
        <begin position="66"/>
        <end position="82"/>
    </location>
</feature>
<feature type="compositionally biased region" description="Polar residues" evidence="2">
    <location>
        <begin position="89"/>
        <end position="105"/>
    </location>
</feature>
<dbReference type="Proteomes" id="UP000319160">
    <property type="component" value="Unassembled WGS sequence"/>
</dbReference>
<proteinExistence type="predicted"/>
<dbReference type="OrthoDB" id="5427699at2759"/>